<organism evidence="1 2">
    <name type="scientific">Russula earlei</name>
    <dbReference type="NCBI Taxonomy" id="71964"/>
    <lineage>
        <taxon>Eukaryota</taxon>
        <taxon>Fungi</taxon>
        <taxon>Dikarya</taxon>
        <taxon>Basidiomycota</taxon>
        <taxon>Agaricomycotina</taxon>
        <taxon>Agaricomycetes</taxon>
        <taxon>Russulales</taxon>
        <taxon>Russulaceae</taxon>
        <taxon>Russula</taxon>
    </lineage>
</organism>
<comment type="caution">
    <text evidence="1">The sequence shown here is derived from an EMBL/GenBank/DDBJ whole genome shotgun (WGS) entry which is preliminary data.</text>
</comment>
<reference evidence="1" key="1">
    <citation type="submission" date="2021-03" db="EMBL/GenBank/DDBJ databases">
        <title>Evolutionary priming and transition to the ectomycorrhizal habit in an iconic lineage of mushroom-forming fungi: is preadaptation a requirement?</title>
        <authorList>
            <consortium name="DOE Joint Genome Institute"/>
            <person name="Looney B.P."/>
            <person name="Miyauchi S."/>
            <person name="Morin E."/>
            <person name="Drula E."/>
            <person name="Courty P.E."/>
            <person name="Chicoki N."/>
            <person name="Fauchery L."/>
            <person name="Kohler A."/>
            <person name="Kuo A."/>
            <person name="LaButti K."/>
            <person name="Pangilinan J."/>
            <person name="Lipzen A."/>
            <person name="Riley R."/>
            <person name="Andreopoulos W."/>
            <person name="He G."/>
            <person name="Johnson J."/>
            <person name="Barry K.W."/>
            <person name="Grigoriev I.V."/>
            <person name="Nagy L."/>
            <person name="Hibbett D."/>
            <person name="Henrissat B."/>
            <person name="Matheny P.B."/>
            <person name="Labbe J."/>
            <person name="Martin A.F."/>
        </authorList>
    </citation>
    <scope>NUCLEOTIDE SEQUENCE</scope>
    <source>
        <strain evidence="1">BPL698</strain>
    </source>
</reference>
<proteinExistence type="predicted"/>
<evidence type="ECO:0000313" key="1">
    <source>
        <dbReference type="EMBL" id="KAI9507575.1"/>
    </source>
</evidence>
<evidence type="ECO:0000313" key="2">
    <source>
        <dbReference type="Proteomes" id="UP001207468"/>
    </source>
</evidence>
<dbReference type="Proteomes" id="UP001207468">
    <property type="component" value="Unassembled WGS sequence"/>
</dbReference>
<name>A0ACC0U791_9AGAM</name>
<gene>
    <name evidence="1" type="ORF">F5148DRAFT_93550</name>
</gene>
<sequence length="335" mass="38481">MPSSLASALKTLVHVSNVIHTCAGIYMWEFITTLDFEWEVYTGRRPWRWSFLVYVAARVLALACFILTLVGFNLTREFNCEAWLRSLLVTAWLAAACASLLLVLRGVAIWGRDSRIVAICMAFWLANIAGSFYATTRGQVVWSPVLHLCLISHTDQYRWSIMINFVQDTVLLSIMIFGVLHKRNATHLWNMLYFQGLLWILAATMTELPSVALGFKNINDGWNMMFQYPHLTFMVIASSRAYRDLFQYITSDQDSYTARRGRKPQGMQNTPRCCQDMQVTVTKTIEFDVELRLGDDAPALPRSEDEESGSYSPELTKEEQQIRTLELQMRQDLEI</sequence>
<keyword evidence="2" id="KW-1185">Reference proteome</keyword>
<accession>A0ACC0U791</accession>
<protein>
    <submittedName>
        <fullName evidence="1">Uncharacterized protein</fullName>
    </submittedName>
</protein>
<dbReference type="EMBL" id="JAGFNK010000119">
    <property type="protein sequence ID" value="KAI9507575.1"/>
    <property type="molecule type" value="Genomic_DNA"/>
</dbReference>